<gene>
    <name evidence="2" type="ORF">CCAP1982_LOCUS5000</name>
</gene>
<name>A0A811UBX9_CERCA</name>
<proteinExistence type="predicted"/>
<dbReference type="AlphaFoldDB" id="A0A811UBX9"/>
<feature type="region of interest" description="Disordered" evidence="1">
    <location>
        <begin position="55"/>
        <end position="74"/>
    </location>
</feature>
<accession>A0A811UBX9</accession>
<evidence type="ECO:0000256" key="1">
    <source>
        <dbReference type="SAM" id="MobiDB-lite"/>
    </source>
</evidence>
<reference evidence="2" key="1">
    <citation type="submission" date="2020-11" db="EMBL/GenBank/DDBJ databases">
        <authorList>
            <person name="Whitehead M."/>
        </authorList>
    </citation>
    <scope>NUCLEOTIDE SEQUENCE</scope>
    <source>
        <strain evidence="2">EGII</strain>
    </source>
</reference>
<dbReference type="EMBL" id="CAJHJT010000001">
    <property type="protein sequence ID" value="CAD6996321.1"/>
    <property type="molecule type" value="Genomic_DNA"/>
</dbReference>
<evidence type="ECO:0000313" key="3">
    <source>
        <dbReference type="Proteomes" id="UP000606786"/>
    </source>
</evidence>
<dbReference type="Proteomes" id="UP000606786">
    <property type="component" value="Unassembled WGS sequence"/>
</dbReference>
<sequence length="233" mass="26680">MSQQKSPIDGVYNAIATLHCLESFDGQQYIVAPYSPNHRRQFTSSLERIRCRERTLQRPNSKHSGQQVKANSYTRPEKWSDHKYICRKRFSAVIRTVNDSNCINYRIYSSACAHTNIASNRIVVKENVNSNAEMPCKLQMPYQQRVLAGRAKSVRGTCGRKACEPMKMSALKGRAEIDYAMRVAPTVCQYELHADCLWFAYVCQCVETQSYKVDAAGTGWSAVEMRMTSKRRR</sequence>
<evidence type="ECO:0000313" key="2">
    <source>
        <dbReference type="EMBL" id="CAD6996321.1"/>
    </source>
</evidence>
<organism evidence="2 3">
    <name type="scientific">Ceratitis capitata</name>
    <name type="common">Mediterranean fruit fly</name>
    <name type="synonym">Tephritis capitata</name>
    <dbReference type="NCBI Taxonomy" id="7213"/>
    <lineage>
        <taxon>Eukaryota</taxon>
        <taxon>Metazoa</taxon>
        <taxon>Ecdysozoa</taxon>
        <taxon>Arthropoda</taxon>
        <taxon>Hexapoda</taxon>
        <taxon>Insecta</taxon>
        <taxon>Pterygota</taxon>
        <taxon>Neoptera</taxon>
        <taxon>Endopterygota</taxon>
        <taxon>Diptera</taxon>
        <taxon>Brachycera</taxon>
        <taxon>Muscomorpha</taxon>
        <taxon>Tephritoidea</taxon>
        <taxon>Tephritidae</taxon>
        <taxon>Ceratitis</taxon>
        <taxon>Ceratitis</taxon>
    </lineage>
</organism>
<protein>
    <submittedName>
        <fullName evidence="2">(Mediterranean fruit fly) hypothetical protein</fullName>
    </submittedName>
</protein>
<keyword evidence="3" id="KW-1185">Reference proteome</keyword>
<feature type="compositionally biased region" description="Polar residues" evidence="1">
    <location>
        <begin position="57"/>
        <end position="74"/>
    </location>
</feature>
<comment type="caution">
    <text evidence="2">The sequence shown here is derived from an EMBL/GenBank/DDBJ whole genome shotgun (WGS) entry which is preliminary data.</text>
</comment>